<dbReference type="PROSITE" id="PS00154">
    <property type="entry name" value="ATPASE_E1_E2"/>
    <property type="match status" value="1"/>
</dbReference>
<keyword evidence="9" id="KW-0067">ATP-binding</keyword>
<keyword evidence="8" id="KW-0106">Calcium</keyword>
<keyword evidence="14 15" id="KW-0472">Membrane</keyword>
<evidence type="ECO:0000256" key="8">
    <source>
        <dbReference type="ARBA" id="ARBA00022837"/>
    </source>
</evidence>
<feature type="transmembrane region" description="Helical" evidence="15">
    <location>
        <begin position="762"/>
        <end position="781"/>
    </location>
</feature>
<feature type="transmembrane region" description="Helical" evidence="15">
    <location>
        <begin position="43"/>
        <end position="62"/>
    </location>
</feature>
<gene>
    <name evidence="17" type="ORF">SAMN06275492_10288</name>
</gene>
<keyword evidence="4" id="KW-0109">Calcium transport</keyword>
<evidence type="ECO:0000313" key="17">
    <source>
        <dbReference type="EMBL" id="SMG14552.1"/>
    </source>
</evidence>
<dbReference type="GO" id="GO:0005388">
    <property type="term" value="F:P-type calcium transporter activity"/>
    <property type="evidence" value="ECO:0007669"/>
    <property type="project" value="UniProtKB-EC"/>
</dbReference>
<evidence type="ECO:0000256" key="7">
    <source>
        <dbReference type="ARBA" id="ARBA00022741"/>
    </source>
</evidence>
<dbReference type="Gene3D" id="1.20.1110.10">
    <property type="entry name" value="Calcium-transporting ATPase, transmembrane domain"/>
    <property type="match status" value="2"/>
</dbReference>
<dbReference type="InterPro" id="IPR023299">
    <property type="entry name" value="ATPase_P-typ_cyto_dom_N"/>
</dbReference>
<keyword evidence="7" id="KW-0547">Nucleotide-binding</keyword>
<reference evidence="18" key="1">
    <citation type="submission" date="2017-04" db="EMBL/GenBank/DDBJ databases">
        <authorList>
            <person name="Varghese N."/>
            <person name="Submissions S."/>
        </authorList>
    </citation>
    <scope>NUCLEOTIDE SEQUENCE [LARGE SCALE GENOMIC DNA]</scope>
    <source>
        <strain evidence="18">USBA 82</strain>
    </source>
</reference>
<dbReference type="EMBL" id="FXBB01000002">
    <property type="protein sequence ID" value="SMG14552.1"/>
    <property type="molecule type" value="Genomic_DNA"/>
</dbReference>
<dbReference type="EC" id="7.2.2.10" evidence="2"/>
<sequence length="934" mass="100627">MSYKGLTNEEVKQSRIEHGSNVLTLAERDPWWRLFLEKFEDPVIRILLVAVVISFITGSMHGEYLDSLGIAMAVLLATGLAFVNEFKAGKEFDLLLTSQDETPVKVFRNDVITSVPKKDIVVGDVVILETGEEIPADGHVLEGLGLRVDESKLTGESVPVKKDVPGPSSDGGKAYPIDFLLRGCAVREGDGVMKVSAVGDGTEIGKTAKAATEDTGEDTPLNKQLERLSKLIGVVGFGVAAGLFTALVWRGSSVGELVLDQGQWKLFWVGMVALLVVLSKVWVPIFYDGLELAGIEKEVPAFIGSSGAKSWIVTVGIGAGILLLGALALALTGSIAKSPSLWMPSEVLRSLVEYFMIAVTVIVVAVPEGLAMSVTLSLAYSMRAMMKDNNLVRRMHACETIGAASVICSDKTGTLTKNEMKVVETSFDLDQAMALSIAMNSSATIGEDSSGKSTCLGNPTECALLMAIEEQGFDSQAIRDQNSIQARLPFSTERKLMATVVDDVLHVKGAPEIVLALCDQDPSAILDEITVLQARGMRALGFATRPLHLGESPEEAIEDLKGMTWVGFAAIMDPVRDEVPDAVKRALSAGIDVKIVTGDVKATAVEIGRQCGLVLEDDDPEVVSMDGATFSELSEEEAREAVKRVKIIWRARPMDKRKLVKTLQDNGQVVAVTGDGTNDAPALNFADVGLAMGMSGTDVAKEAADIVLLDDSFASIVRAVKWGRSLYSNIQRFILFQLTINLAALTVVFLGPFIGIALPFTVIQMLWINLIMDTLAALALASEPPHSDVMAAGPRDPEAFILSPAMIKNISWTGGTFALIMVTWLIFMERGGVTDRELTVLFSSFVILHFWNMFNARVFGRTVSAFSGVTENRAFLIIAFGIAVCQVLAVQYGGAFFRTVPLGVMDWILIFIGTSPVLIIGELLRRSSRKKATN</sequence>
<protein>
    <recommendedName>
        <fullName evidence="2">P-type Ca(2+) transporter</fullName>
        <ecNumber evidence="2">7.2.2.10</ecNumber>
    </recommendedName>
</protein>
<dbReference type="FunFam" id="3.40.50.1000:FF:000001">
    <property type="entry name" value="Phospholipid-transporting ATPase IC"/>
    <property type="match status" value="1"/>
</dbReference>
<evidence type="ECO:0000256" key="1">
    <source>
        <dbReference type="ARBA" id="ARBA00004127"/>
    </source>
</evidence>
<keyword evidence="12 15" id="KW-1133">Transmembrane helix</keyword>
<dbReference type="SFLD" id="SFLDS00003">
    <property type="entry name" value="Haloacid_Dehalogenase"/>
    <property type="match status" value="1"/>
</dbReference>
<dbReference type="AlphaFoldDB" id="A0A1X7IIH5"/>
<feature type="transmembrane region" description="Helical" evidence="15">
    <location>
        <begin position="311"/>
        <end position="335"/>
    </location>
</feature>
<keyword evidence="11" id="KW-1278">Translocase</keyword>
<dbReference type="STRING" id="561720.SAMN06275492_10288"/>
<keyword evidence="3" id="KW-0813">Transport</keyword>
<dbReference type="Gene3D" id="2.70.150.10">
    <property type="entry name" value="Calcium-transporting ATPase, cytoplasmic transduction domain A"/>
    <property type="match status" value="1"/>
</dbReference>
<dbReference type="InterPro" id="IPR001757">
    <property type="entry name" value="P_typ_ATPase"/>
</dbReference>
<keyword evidence="18" id="KW-1185">Reference proteome</keyword>
<keyword evidence="10" id="KW-0460">Magnesium</keyword>
<feature type="transmembrane region" description="Helical" evidence="15">
    <location>
        <begin position="733"/>
        <end position="756"/>
    </location>
</feature>
<dbReference type="InterPro" id="IPR018303">
    <property type="entry name" value="ATPase_P-typ_P_site"/>
</dbReference>
<dbReference type="SUPFAM" id="SSF81653">
    <property type="entry name" value="Calcium ATPase, transduction domain A"/>
    <property type="match status" value="1"/>
</dbReference>
<dbReference type="SFLD" id="SFLDG00002">
    <property type="entry name" value="C1.7:_P-type_atpase_like"/>
    <property type="match status" value="1"/>
</dbReference>
<dbReference type="NCBIfam" id="TIGR01517">
    <property type="entry name" value="ATPase-IIB_Ca"/>
    <property type="match status" value="1"/>
</dbReference>
<dbReference type="InterPro" id="IPR023298">
    <property type="entry name" value="ATPase_P-typ_TM_dom_sf"/>
</dbReference>
<dbReference type="GO" id="GO:0005524">
    <property type="term" value="F:ATP binding"/>
    <property type="evidence" value="ECO:0007669"/>
    <property type="project" value="UniProtKB-KW"/>
</dbReference>
<feature type="transmembrane region" description="Helical" evidence="15">
    <location>
        <begin position="269"/>
        <end position="290"/>
    </location>
</feature>
<feature type="transmembrane region" description="Helical" evidence="15">
    <location>
        <begin position="355"/>
        <end position="380"/>
    </location>
</feature>
<dbReference type="Gene3D" id="3.40.1110.10">
    <property type="entry name" value="Calcium-transporting ATPase, cytoplasmic domain N"/>
    <property type="match status" value="1"/>
</dbReference>
<dbReference type="InterPro" id="IPR006408">
    <property type="entry name" value="P-type_ATPase_IIB"/>
</dbReference>
<dbReference type="InterPro" id="IPR008250">
    <property type="entry name" value="ATPase_P-typ_transduc_dom_A_sf"/>
</dbReference>
<evidence type="ECO:0000256" key="2">
    <source>
        <dbReference type="ARBA" id="ARBA00012790"/>
    </source>
</evidence>
<dbReference type="SFLD" id="SFLDF00027">
    <property type="entry name" value="p-type_atpase"/>
    <property type="match status" value="1"/>
</dbReference>
<organism evidence="17 18">
    <name type="scientific">Dethiosulfovibrio salsuginis</name>
    <dbReference type="NCBI Taxonomy" id="561720"/>
    <lineage>
        <taxon>Bacteria</taxon>
        <taxon>Thermotogati</taxon>
        <taxon>Synergistota</taxon>
        <taxon>Synergistia</taxon>
        <taxon>Synergistales</taxon>
        <taxon>Dethiosulfovibrionaceae</taxon>
        <taxon>Dethiosulfovibrio</taxon>
    </lineage>
</organism>
<evidence type="ECO:0000256" key="5">
    <source>
        <dbReference type="ARBA" id="ARBA00022692"/>
    </source>
</evidence>
<proteinExistence type="predicted"/>
<keyword evidence="5 15" id="KW-0812">Transmembrane</keyword>
<evidence type="ECO:0000313" key="18">
    <source>
        <dbReference type="Proteomes" id="UP000193355"/>
    </source>
</evidence>
<dbReference type="InterPro" id="IPR036412">
    <property type="entry name" value="HAD-like_sf"/>
</dbReference>
<evidence type="ECO:0000256" key="14">
    <source>
        <dbReference type="ARBA" id="ARBA00023136"/>
    </source>
</evidence>
<feature type="transmembrane region" description="Helical" evidence="15">
    <location>
        <begin position="231"/>
        <end position="249"/>
    </location>
</feature>
<evidence type="ECO:0000256" key="6">
    <source>
        <dbReference type="ARBA" id="ARBA00022723"/>
    </source>
</evidence>
<dbReference type="SUPFAM" id="SSF56784">
    <property type="entry name" value="HAD-like"/>
    <property type="match status" value="1"/>
</dbReference>
<dbReference type="Pfam" id="PF00689">
    <property type="entry name" value="Cation_ATPase_C"/>
    <property type="match status" value="1"/>
</dbReference>
<evidence type="ECO:0000256" key="10">
    <source>
        <dbReference type="ARBA" id="ARBA00022842"/>
    </source>
</evidence>
<feature type="transmembrane region" description="Helical" evidence="15">
    <location>
        <begin position="872"/>
        <end position="892"/>
    </location>
</feature>
<dbReference type="PRINTS" id="PR00119">
    <property type="entry name" value="CATATPASE"/>
</dbReference>
<dbReference type="GO" id="GO:0016887">
    <property type="term" value="F:ATP hydrolysis activity"/>
    <property type="evidence" value="ECO:0007669"/>
    <property type="project" value="InterPro"/>
</dbReference>
<keyword evidence="6" id="KW-0479">Metal-binding</keyword>
<comment type="subcellular location">
    <subcellularLocation>
        <location evidence="1">Endomembrane system</location>
        <topology evidence="1">Multi-pass membrane protein</topology>
    </subcellularLocation>
</comment>
<feature type="transmembrane region" description="Helical" evidence="15">
    <location>
        <begin position="904"/>
        <end position="924"/>
    </location>
</feature>
<dbReference type="Pfam" id="PF00122">
    <property type="entry name" value="E1-E2_ATPase"/>
    <property type="match status" value="1"/>
</dbReference>
<evidence type="ECO:0000256" key="9">
    <source>
        <dbReference type="ARBA" id="ARBA00022840"/>
    </source>
</evidence>
<feature type="transmembrane region" description="Helical" evidence="15">
    <location>
        <begin position="68"/>
        <end position="86"/>
    </location>
</feature>
<dbReference type="PANTHER" id="PTHR24093">
    <property type="entry name" value="CATION TRANSPORTING ATPASE"/>
    <property type="match status" value="1"/>
</dbReference>
<dbReference type="GO" id="GO:0046872">
    <property type="term" value="F:metal ion binding"/>
    <property type="evidence" value="ECO:0007669"/>
    <property type="project" value="UniProtKB-KW"/>
</dbReference>
<evidence type="ECO:0000259" key="16">
    <source>
        <dbReference type="SMART" id="SM00831"/>
    </source>
</evidence>
<dbReference type="InterPro" id="IPR044492">
    <property type="entry name" value="P_typ_ATPase_HD_dom"/>
</dbReference>
<dbReference type="GO" id="GO:0005886">
    <property type="term" value="C:plasma membrane"/>
    <property type="evidence" value="ECO:0007669"/>
    <property type="project" value="TreeGrafter"/>
</dbReference>
<evidence type="ECO:0000256" key="3">
    <source>
        <dbReference type="ARBA" id="ARBA00022448"/>
    </source>
</evidence>
<dbReference type="GO" id="GO:0012505">
    <property type="term" value="C:endomembrane system"/>
    <property type="evidence" value="ECO:0007669"/>
    <property type="project" value="UniProtKB-SubCell"/>
</dbReference>
<dbReference type="SUPFAM" id="SSF81665">
    <property type="entry name" value="Calcium ATPase, transmembrane domain M"/>
    <property type="match status" value="2"/>
</dbReference>
<dbReference type="Proteomes" id="UP000193355">
    <property type="component" value="Unassembled WGS sequence"/>
</dbReference>
<evidence type="ECO:0000256" key="13">
    <source>
        <dbReference type="ARBA" id="ARBA00023065"/>
    </source>
</evidence>
<dbReference type="InterPro" id="IPR059000">
    <property type="entry name" value="ATPase_P-type_domA"/>
</dbReference>
<dbReference type="InterPro" id="IPR004014">
    <property type="entry name" value="ATPase_P-typ_cation-transptr_N"/>
</dbReference>
<keyword evidence="13" id="KW-0406">Ion transport</keyword>
<dbReference type="NCBIfam" id="TIGR01494">
    <property type="entry name" value="ATPase_P-type"/>
    <property type="match status" value="2"/>
</dbReference>
<feature type="transmembrane region" description="Helical" evidence="15">
    <location>
        <begin position="810"/>
        <end position="828"/>
    </location>
</feature>
<dbReference type="SMART" id="SM00831">
    <property type="entry name" value="Cation_ATPase_N"/>
    <property type="match status" value="1"/>
</dbReference>
<accession>A0A1X7IIH5</accession>
<dbReference type="Pfam" id="PF13246">
    <property type="entry name" value="Cation_ATPase"/>
    <property type="match status" value="1"/>
</dbReference>
<evidence type="ECO:0000256" key="15">
    <source>
        <dbReference type="SAM" id="Phobius"/>
    </source>
</evidence>
<feature type="domain" description="Cation-transporting P-type ATPase N-terminal" evidence="16">
    <location>
        <begin position="4"/>
        <end position="59"/>
    </location>
</feature>
<name>A0A1X7IIH5_9BACT</name>
<evidence type="ECO:0000256" key="12">
    <source>
        <dbReference type="ARBA" id="ARBA00022989"/>
    </source>
</evidence>
<evidence type="ECO:0000256" key="11">
    <source>
        <dbReference type="ARBA" id="ARBA00022967"/>
    </source>
</evidence>
<dbReference type="InterPro" id="IPR006068">
    <property type="entry name" value="ATPase_P-typ_cation-transptr_C"/>
</dbReference>
<feature type="transmembrane region" description="Helical" evidence="15">
    <location>
        <begin position="840"/>
        <end position="860"/>
    </location>
</feature>
<dbReference type="Pfam" id="PF00690">
    <property type="entry name" value="Cation_ATPase_N"/>
    <property type="match status" value="1"/>
</dbReference>
<evidence type="ECO:0000256" key="4">
    <source>
        <dbReference type="ARBA" id="ARBA00022568"/>
    </source>
</evidence>
<dbReference type="PRINTS" id="PR00120">
    <property type="entry name" value="HATPASE"/>
</dbReference>
<dbReference type="PANTHER" id="PTHR24093:SF369">
    <property type="entry name" value="CALCIUM-TRANSPORTING ATPASE"/>
    <property type="match status" value="1"/>
</dbReference>